<evidence type="ECO:0000256" key="5">
    <source>
        <dbReference type="ARBA" id="ARBA00022516"/>
    </source>
</evidence>
<keyword evidence="7" id="KW-0808">Transferase</keyword>
<evidence type="ECO:0000256" key="14">
    <source>
        <dbReference type="ARBA" id="ARBA00023264"/>
    </source>
</evidence>
<keyword evidence="5" id="KW-0444">Lipid biosynthesis</keyword>
<evidence type="ECO:0000256" key="1">
    <source>
        <dbReference type="ARBA" id="ARBA00003145"/>
    </source>
</evidence>
<name>A0A4R6WJT0_9PROT</name>
<comment type="caution">
    <text evidence="18">The sequence shown here is derived from an EMBL/GenBank/DDBJ whole genome shotgun (WGS) entry which is preliminary data.</text>
</comment>
<keyword evidence="12 16" id="KW-0472">Membrane</keyword>
<sequence length="471" mass="52376">MSDWLPPPLAFLFSTLHTVLALAVSIHVLLRKREAGSAIAWMGLAWLSPGIGVILYLLFGINRVHRKAYRIRSRRELPRLLRLPDAPRRSDHLAPLELAVDSLTGSALPPGNRIDLLRDGEETYPAMLEAIDRASTSIALASYIFEMDDIGRSFVAALARARERGVAIRVIVDGVGSGYLLSPAYRAMSAHGIEVARFLHSLRPWRMGFLNLRNHKKILVVDGRMAFVGGLNISIDHLPGSDPPHPIRDVHFRVTGPAVTQIAEAFAADWYFAVGEELSGESWIPQLGPAGTAEARVITSGPDQDPARLSLLLQQAINCARHSIALVTPYFLPEERLVTSLMLAAMRGVAVDIVLPQSSDNLLVDWATRAHVAPLLEAGCRIWRAPRPFDHSKLLSIDGEWSLIGSANWDVRSLRLNFEISLEVYDRDFARLIEQQVMRRQGRRLTLRGLSRRSLSIRLRDAAARLLLPYL</sequence>
<keyword evidence="4" id="KW-1003">Cell membrane</keyword>
<dbReference type="InterPro" id="IPR001736">
    <property type="entry name" value="PLipase_D/transphosphatidylase"/>
</dbReference>
<keyword evidence="19" id="KW-1185">Reference proteome</keyword>
<reference evidence="18 19" key="1">
    <citation type="submission" date="2019-03" db="EMBL/GenBank/DDBJ databases">
        <title>Genomic Encyclopedia of Type Strains, Phase III (KMG-III): the genomes of soil and plant-associated and newly described type strains.</title>
        <authorList>
            <person name="Whitman W."/>
        </authorList>
    </citation>
    <scope>NUCLEOTIDE SEQUENCE [LARGE SCALE GENOMIC DNA]</scope>
    <source>
        <strain evidence="18 19">CGMCC 1.7660</strain>
    </source>
</reference>
<keyword evidence="8 16" id="KW-0812">Transmembrane</keyword>
<dbReference type="Pfam" id="PF13091">
    <property type="entry name" value="PLDc_2"/>
    <property type="match status" value="2"/>
</dbReference>
<keyword evidence="11" id="KW-0443">Lipid metabolism</keyword>
<organism evidence="18 19">
    <name type="scientific">Dongia mobilis</name>
    <dbReference type="NCBI Taxonomy" id="578943"/>
    <lineage>
        <taxon>Bacteria</taxon>
        <taxon>Pseudomonadati</taxon>
        <taxon>Pseudomonadota</taxon>
        <taxon>Alphaproteobacteria</taxon>
        <taxon>Rhodospirillales</taxon>
        <taxon>Dongiaceae</taxon>
        <taxon>Dongia</taxon>
    </lineage>
</organism>
<evidence type="ECO:0000256" key="15">
    <source>
        <dbReference type="NCBIfam" id="TIGR04265"/>
    </source>
</evidence>
<keyword evidence="6" id="KW-0964">Secreted</keyword>
<evidence type="ECO:0000256" key="2">
    <source>
        <dbReference type="ARBA" id="ARBA00004613"/>
    </source>
</evidence>
<dbReference type="OrthoDB" id="9762009at2"/>
<evidence type="ECO:0000256" key="7">
    <source>
        <dbReference type="ARBA" id="ARBA00022679"/>
    </source>
</evidence>
<evidence type="ECO:0000256" key="9">
    <source>
        <dbReference type="ARBA" id="ARBA00022737"/>
    </source>
</evidence>
<dbReference type="GO" id="GO:0005886">
    <property type="term" value="C:plasma membrane"/>
    <property type="evidence" value="ECO:0007669"/>
    <property type="project" value="UniProtKB-SubCell"/>
</dbReference>
<dbReference type="Proteomes" id="UP000295783">
    <property type="component" value="Unassembled WGS sequence"/>
</dbReference>
<keyword evidence="9" id="KW-0677">Repeat</keyword>
<dbReference type="CDD" id="cd09157">
    <property type="entry name" value="PLDc_CLS_unchar2_1"/>
    <property type="match status" value="1"/>
</dbReference>
<keyword evidence="13" id="KW-0594">Phospholipid biosynthesis</keyword>
<accession>A0A4R6WJT0</accession>
<dbReference type="SUPFAM" id="SSF56024">
    <property type="entry name" value="Phospholipase D/nuclease"/>
    <property type="match status" value="2"/>
</dbReference>
<dbReference type="AlphaFoldDB" id="A0A4R6WJT0"/>
<evidence type="ECO:0000256" key="16">
    <source>
        <dbReference type="SAM" id="Phobius"/>
    </source>
</evidence>
<proteinExistence type="predicted"/>
<evidence type="ECO:0000256" key="10">
    <source>
        <dbReference type="ARBA" id="ARBA00022989"/>
    </source>
</evidence>
<comment type="subcellular location">
    <subcellularLocation>
        <location evidence="3">Cell membrane</location>
        <topology evidence="3">Multi-pass membrane protein</topology>
    </subcellularLocation>
    <subcellularLocation>
        <location evidence="2">Secreted</location>
    </subcellularLocation>
</comment>
<evidence type="ECO:0000256" key="6">
    <source>
        <dbReference type="ARBA" id="ARBA00022525"/>
    </source>
</evidence>
<comment type="function">
    <text evidence="1">Could be a virulence factor.</text>
</comment>
<dbReference type="InterPro" id="IPR027379">
    <property type="entry name" value="CLS_N"/>
</dbReference>
<dbReference type="PROSITE" id="PS50035">
    <property type="entry name" value="PLD"/>
    <property type="match status" value="2"/>
</dbReference>
<dbReference type="InterPro" id="IPR025202">
    <property type="entry name" value="PLD-like_dom"/>
</dbReference>
<evidence type="ECO:0000256" key="3">
    <source>
        <dbReference type="ARBA" id="ARBA00004651"/>
    </source>
</evidence>
<dbReference type="EC" id="2.7.8.-" evidence="15"/>
<dbReference type="GO" id="GO:0032049">
    <property type="term" value="P:cardiolipin biosynthetic process"/>
    <property type="evidence" value="ECO:0007669"/>
    <property type="project" value="UniProtKB-UniRule"/>
</dbReference>
<evidence type="ECO:0000256" key="12">
    <source>
        <dbReference type="ARBA" id="ARBA00023136"/>
    </source>
</evidence>
<feature type="domain" description="PLD phosphodiesterase" evidence="17">
    <location>
        <begin position="386"/>
        <end position="413"/>
    </location>
</feature>
<protein>
    <recommendedName>
        <fullName evidence="15">Cardiolipin synthase</fullName>
        <ecNumber evidence="15">2.7.8.-</ecNumber>
    </recommendedName>
</protein>
<dbReference type="InterPro" id="IPR022924">
    <property type="entry name" value="Cardiolipin_synthase"/>
</dbReference>
<dbReference type="RefSeq" id="WP_133614625.1">
    <property type="nucleotide sequence ID" value="NZ_SNYW01000011.1"/>
</dbReference>
<gene>
    <name evidence="18" type="ORF">A8950_3180</name>
</gene>
<feature type="domain" description="PLD phosphodiesterase" evidence="17">
    <location>
        <begin position="210"/>
        <end position="237"/>
    </location>
</feature>
<dbReference type="Gene3D" id="3.30.870.10">
    <property type="entry name" value="Endonuclease Chain A"/>
    <property type="match status" value="2"/>
</dbReference>
<dbReference type="PANTHER" id="PTHR21248:SF22">
    <property type="entry name" value="PHOSPHOLIPASE D"/>
    <property type="match status" value="1"/>
</dbReference>
<evidence type="ECO:0000256" key="11">
    <source>
        <dbReference type="ARBA" id="ARBA00023098"/>
    </source>
</evidence>
<evidence type="ECO:0000256" key="13">
    <source>
        <dbReference type="ARBA" id="ARBA00023209"/>
    </source>
</evidence>
<feature type="transmembrane region" description="Helical" evidence="16">
    <location>
        <begin position="12"/>
        <end position="30"/>
    </location>
</feature>
<evidence type="ECO:0000259" key="17">
    <source>
        <dbReference type="PROSITE" id="PS50035"/>
    </source>
</evidence>
<dbReference type="GO" id="GO:0008808">
    <property type="term" value="F:cardiolipin synthase activity"/>
    <property type="evidence" value="ECO:0007669"/>
    <property type="project" value="UniProtKB-UniRule"/>
</dbReference>
<evidence type="ECO:0000313" key="19">
    <source>
        <dbReference type="Proteomes" id="UP000295783"/>
    </source>
</evidence>
<dbReference type="EMBL" id="SNYW01000011">
    <property type="protein sequence ID" value="TDQ80645.1"/>
    <property type="molecule type" value="Genomic_DNA"/>
</dbReference>
<evidence type="ECO:0000313" key="18">
    <source>
        <dbReference type="EMBL" id="TDQ80645.1"/>
    </source>
</evidence>
<keyword evidence="10 16" id="KW-1133">Transmembrane helix</keyword>
<dbReference type="PANTHER" id="PTHR21248">
    <property type="entry name" value="CARDIOLIPIN SYNTHASE"/>
    <property type="match status" value="1"/>
</dbReference>
<keyword evidence="14" id="KW-1208">Phospholipid metabolism</keyword>
<feature type="transmembrane region" description="Helical" evidence="16">
    <location>
        <begin position="39"/>
        <end position="59"/>
    </location>
</feature>
<evidence type="ECO:0000256" key="8">
    <source>
        <dbReference type="ARBA" id="ARBA00022692"/>
    </source>
</evidence>
<dbReference type="Pfam" id="PF13396">
    <property type="entry name" value="PLDc_N"/>
    <property type="match status" value="1"/>
</dbReference>
<dbReference type="SMART" id="SM00155">
    <property type="entry name" value="PLDc"/>
    <property type="match status" value="2"/>
</dbReference>
<dbReference type="GO" id="GO:0005576">
    <property type="term" value="C:extracellular region"/>
    <property type="evidence" value="ECO:0007669"/>
    <property type="project" value="UniProtKB-SubCell"/>
</dbReference>
<evidence type="ECO:0000256" key="4">
    <source>
        <dbReference type="ARBA" id="ARBA00022475"/>
    </source>
</evidence>
<dbReference type="NCBIfam" id="TIGR04265">
    <property type="entry name" value="bac_cardiolipin"/>
    <property type="match status" value="1"/>
</dbReference>